<dbReference type="RefSeq" id="WP_017452583.1">
    <property type="nucleotide sequence ID" value="NZ_CP008956.1"/>
</dbReference>
<dbReference type="InterPro" id="IPR036388">
    <property type="entry name" value="WH-like_DNA-bd_sf"/>
</dbReference>
<dbReference type="InterPro" id="IPR005119">
    <property type="entry name" value="LysR_subst-bd"/>
</dbReference>
<dbReference type="GO" id="GO:0003700">
    <property type="term" value="F:DNA-binding transcription factor activity"/>
    <property type="evidence" value="ECO:0007669"/>
    <property type="project" value="InterPro"/>
</dbReference>
<dbReference type="Gene3D" id="1.10.10.10">
    <property type="entry name" value="Winged helix-like DNA-binding domain superfamily/Winged helix DNA-binding domain"/>
    <property type="match status" value="1"/>
</dbReference>
<dbReference type="SUPFAM" id="SSF53850">
    <property type="entry name" value="Periplasmic binding protein-like II"/>
    <property type="match status" value="1"/>
</dbReference>
<evidence type="ECO:0000313" key="8">
    <source>
        <dbReference type="Proteomes" id="UP000501648"/>
    </source>
</evidence>
<dbReference type="PANTHER" id="PTHR30118:SF15">
    <property type="entry name" value="TRANSCRIPTIONAL REGULATORY PROTEIN"/>
    <property type="match status" value="1"/>
</dbReference>
<evidence type="ECO:0000256" key="4">
    <source>
        <dbReference type="ARBA" id="ARBA00023163"/>
    </source>
</evidence>
<proteinExistence type="inferred from homology"/>
<dbReference type="PRINTS" id="PR00039">
    <property type="entry name" value="HTHLYSR"/>
</dbReference>
<comment type="similarity">
    <text evidence="1">Belongs to the LysR transcriptional regulatory family.</text>
</comment>
<reference evidence="7 8" key="1">
    <citation type="journal article" date="2012" name="J. Bacteriol.">
        <title>Genome sequence of the pathogenic Herbaspirillum seropedicae strain Os34, isolated from rice roots.</title>
        <authorList>
            <person name="Ye W."/>
            <person name="Ye S."/>
            <person name="Liu J."/>
            <person name="Chang S."/>
            <person name="Chen M."/>
            <person name="Zhu B."/>
            <person name="Guo L."/>
            <person name="An Q."/>
        </authorList>
    </citation>
    <scope>NUCLEOTIDE SEQUENCE [LARGE SCALE GENOMIC DNA]</scope>
    <source>
        <strain evidence="7 8">Os34</strain>
    </source>
</reference>
<feature type="region of interest" description="Disordered" evidence="5">
    <location>
        <begin position="303"/>
        <end position="323"/>
    </location>
</feature>
<dbReference type="Gene3D" id="3.40.190.10">
    <property type="entry name" value="Periplasmic binding protein-like II"/>
    <property type="match status" value="2"/>
</dbReference>
<keyword evidence="4" id="KW-0804">Transcription</keyword>
<evidence type="ECO:0000259" key="6">
    <source>
        <dbReference type="PROSITE" id="PS50931"/>
    </source>
</evidence>
<dbReference type="SUPFAM" id="SSF46785">
    <property type="entry name" value="Winged helix' DNA-binding domain"/>
    <property type="match status" value="1"/>
</dbReference>
<keyword evidence="2" id="KW-0805">Transcription regulation</keyword>
<dbReference type="InterPro" id="IPR000847">
    <property type="entry name" value="LysR_HTH_N"/>
</dbReference>
<dbReference type="Proteomes" id="UP000501648">
    <property type="component" value="Chromosome"/>
</dbReference>
<dbReference type="EMBL" id="CP008956">
    <property type="protein sequence ID" value="QJQ02994.1"/>
    <property type="molecule type" value="Genomic_DNA"/>
</dbReference>
<sequence>MANFDLNLLPIALAIFEERSVSAAARRLDMSQPAVSVALNKLRSALGDPLFVKTGSGMQPTPRAYTLIDPTREILQRVQAEVLASQQFTPATTTRRFVLALSDIGELMLLPRLLARIRDEAPHASVATVTMAPDDLVVALESGEVDLAIGYFPDLKKRNFFQQRLFSQDFVCLLRADHPLLAQKISLDHFLDMGHIVIKAEGRDEPMCERFLLRRKIRRRVVLSTSHCMAIPLLIASSDLIATVPRGFGEFVTRVSNVRLVEPGFEMPSLDLKQHWHRKYHKDGSNAWLRALTVAMFPFGTEPMPPQSSSQRSSCNLASGARL</sequence>
<dbReference type="Pfam" id="PF03466">
    <property type="entry name" value="LysR_substrate"/>
    <property type="match status" value="1"/>
</dbReference>
<name>A0A6M3ZWH5_9BURK</name>
<feature type="domain" description="HTH lysR-type" evidence="6">
    <location>
        <begin position="4"/>
        <end position="61"/>
    </location>
</feature>
<dbReference type="InterPro" id="IPR036390">
    <property type="entry name" value="WH_DNA-bd_sf"/>
</dbReference>
<dbReference type="InterPro" id="IPR050389">
    <property type="entry name" value="LysR-type_TF"/>
</dbReference>
<dbReference type="GO" id="GO:0003677">
    <property type="term" value="F:DNA binding"/>
    <property type="evidence" value="ECO:0007669"/>
    <property type="project" value="UniProtKB-KW"/>
</dbReference>
<dbReference type="PROSITE" id="PS50931">
    <property type="entry name" value="HTH_LYSR"/>
    <property type="match status" value="1"/>
</dbReference>
<evidence type="ECO:0000256" key="2">
    <source>
        <dbReference type="ARBA" id="ARBA00023015"/>
    </source>
</evidence>
<dbReference type="CDD" id="cd08459">
    <property type="entry name" value="PBP2_DntR_NahR_LinR_like"/>
    <property type="match status" value="1"/>
</dbReference>
<dbReference type="Pfam" id="PF00126">
    <property type="entry name" value="HTH_1"/>
    <property type="match status" value="1"/>
</dbReference>
<evidence type="ECO:0000313" key="7">
    <source>
        <dbReference type="EMBL" id="QJQ02994.1"/>
    </source>
</evidence>
<evidence type="ECO:0000256" key="3">
    <source>
        <dbReference type="ARBA" id="ARBA00023125"/>
    </source>
</evidence>
<protein>
    <submittedName>
        <fullName evidence="7">LysR family transcriptional regulator</fullName>
    </submittedName>
</protein>
<evidence type="ECO:0000256" key="1">
    <source>
        <dbReference type="ARBA" id="ARBA00009437"/>
    </source>
</evidence>
<dbReference type="AlphaFoldDB" id="A0A6M3ZWH5"/>
<organism evidence="7 8">
    <name type="scientific">Herbaspirillum rubrisubalbicans Os34</name>
    <dbReference type="NCBI Taxonomy" id="1235827"/>
    <lineage>
        <taxon>Bacteria</taxon>
        <taxon>Pseudomonadati</taxon>
        <taxon>Pseudomonadota</taxon>
        <taxon>Betaproteobacteria</taxon>
        <taxon>Burkholderiales</taxon>
        <taxon>Oxalobacteraceae</taxon>
        <taxon>Herbaspirillum</taxon>
    </lineage>
</organism>
<dbReference type="PANTHER" id="PTHR30118">
    <property type="entry name" value="HTH-TYPE TRANSCRIPTIONAL REGULATOR LEUO-RELATED"/>
    <property type="match status" value="1"/>
</dbReference>
<keyword evidence="3" id="KW-0238">DNA-binding</keyword>
<gene>
    <name evidence="7" type="ORF">C798_23030</name>
</gene>
<accession>A0A6M3ZWH5</accession>
<evidence type="ECO:0000256" key="5">
    <source>
        <dbReference type="SAM" id="MobiDB-lite"/>
    </source>
</evidence>